<dbReference type="SUPFAM" id="SSF63882">
    <property type="entry name" value="MoeA N-terminal region -like"/>
    <property type="match status" value="1"/>
</dbReference>
<keyword evidence="16" id="KW-1185">Reference proteome</keyword>
<dbReference type="NCBIfam" id="NF045515">
    <property type="entry name" value="Glp_gephyrin"/>
    <property type="match status" value="1"/>
</dbReference>
<comment type="pathway">
    <text evidence="3 13">Cofactor biosynthesis; molybdopterin biosynthesis.</text>
</comment>
<reference evidence="15 16" key="1">
    <citation type="submission" date="2011-11" db="EMBL/GenBank/DDBJ databases">
        <title>Improved High-Quality Draft sequence of Beggiatoa alba B18lD.</title>
        <authorList>
            <consortium name="US DOE Joint Genome Institute"/>
            <person name="Lucas S."/>
            <person name="Han J."/>
            <person name="Lapidus A."/>
            <person name="Cheng J.-F."/>
            <person name="Goodwin L."/>
            <person name="Pitluck S."/>
            <person name="Peters L."/>
            <person name="Mikhailova N."/>
            <person name="Held B."/>
            <person name="Detter J.C."/>
            <person name="Han C."/>
            <person name="Tapia R."/>
            <person name="Land M."/>
            <person name="Hauser L."/>
            <person name="Kyrpides N."/>
            <person name="Ivanova N."/>
            <person name="Pagani I."/>
            <person name="Samuel K."/>
            <person name="Teske A."/>
            <person name="Mueller J."/>
            <person name="Woyke T."/>
        </authorList>
    </citation>
    <scope>NUCLEOTIDE SEQUENCE [LARGE SCALE GENOMIC DNA]</scope>
    <source>
        <strain evidence="15 16">B18LD</strain>
    </source>
</reference>
<organism evidence="15 16">
    <name type="scientific">Beggiatoa alba B18LD</name>
    <dbReference type="NCBI Taxonomy" id="395493"/>
    <lineage>
        <taxon>Bacteria</taxon>
        <taxon>Pseudomonadati</taxon>
        <taxon>Pseudomonadota</taxon>
        <taxon>Gammaproteobacteria</taxon>
        <taxon>Thiotrichales</taxon>
        <taxon>Thiotrichaceae</taxon>
        <taxon>Beggiatoa</taxon>
    </lineage>
</organism>
<keyword evidence="10 13" id="KW-0460">Magnesium</keyword>
<evidence type="ECO:0000256" key="13">
    <source>
        <dbReference type="RuleBase" id="RU365090"/>
    </source>
</evidence>
<evidence type="ECO:0000256" key="9">
    <source>
        <dbReference type="ARBA" id="ARBA00022723"/>
    </source>
</evidence>
<evidence type="ECO:0000256" key="4">
    <source>
        <dbReference type="ARBA" id="ARBA00010763"/>
    </source>
</evidence>
<dbReference type="SMART" id="SM00852">
    <property type="entry name" value="MoCF_biosynth"/>
    <property type="match status" value="1"/>
</dbReference>
<comment type="catalytic activity">
    <reaction evidence="12">
        <text>adenylyl-molybdopterin + molybdate = Mo-molybdopterin + AMP + H(+)</text>
        <dbReference type="Rhea" id="RHEA:35047"/>
        <dbReference type="ChEBI" id="CHEBI:15378"/>
        <dbReference type="ChEBI" id="CHEBI:36264"/>
        <dbReference type="ChEBI" id="CHEBI:62727"/>
        <dbReference type="ChEBI" id="CHEBI:71302"/>
        <dbReference type="ChEBI" id="CHEBI:456215"/>
        <dbReference type="EC" id="2.10.1.1"/>
    </reaction>
</comment>
<evidence type="ECO:0000256" key="10">
    <source>
        <dbReference type="ARBA" id="ARBA00022842"/>
    </source>
</evidence>
<evidence type="ECO:0000256" key="7">
    <source>
        <dbReference type="ARBA" id="ARBA00022505"/>
    </source>
</evidence>
<dbReference type="GO" id="GO:0006777">
    <property type="term" value="P:Mo-molybdopterin cofactor biosynthetic process"/>
    <property type="evidence" value="ECO:0007669"/>
    <property type="project" value="UniProtKB-UniRule"/>
</dbReference>
<dbReference type="RefSeq" id="WP_002683939.1">
    <property type="nucleotide sequence ID" value="NZ_JH600070.1"/>
</dbReference>
<evidence type="ECO:0000256" key="6">
    <source>
        <dbReference type="ARBA" id="ARBA00021108"/>
    </source>
</evidence>
<dbReference type="GO" id="GO:0046872">
    <property type="term" value="F:metal ion binding"/>
    <property type="evidence" value="ECO:0007669"/>
    <property type="project" value="UniProtKB-UniRule"/>
</dbReference>
<dbReference type="EMBL" id="JH600070">
    <property type="protein sequence ID" value="EIJ41735.1"/>
    <property type="molecule type" value="Genomic_DNA"/>
</dbReference>
<dbReference type="PANTHER" id="PTHR10192:SF5">
    <property type="entry name" value="GEPHYRIN"/>
    <property type="match status" value="1"/>
</dbReference>
<evidence type="ECO:0000313" key="15">
    <source>
        <dbReference type="EMBL" id="EIJ41735.1"/>
    </source>
</evidence>
<accession>I3CDP2</accession>
<protein>
    <recommendedName>
        <fullName evidence="6 13">Molybdopterin molybdenumtransferase</fullName>
        <ecNumber evidence="5 13">2.10.1.1</ecNumber>
    </recommendedName>
</protein>
<gene>
    <name evidence="15" type="ORF">BegalDRAFT_0824</name>
</gene>
<keyword evidence="8 13" id="KW-0808">Transferase</keyword>
<keyword evidence="11 13" id="KW-0501">Molybdenum cofactor biosynthesis</keyword>
<dbReference type="Gene3D" id="3.40.980.10">
    <property type="entry name" value="MoaB/Mog-like domain"/>
    <property type="match status" value="1"/>
</dbReference>
<evidence type="ECO:0000313" key="16">
    <source>
        <dbReference type="Proteomes" id="UP000005744"/>
    </source>
</evidence>
<dbReference type="Gene3D" id="3.90.105.10">
    <property type="entry name" value="Molybdopterin biosynthesis moea protein, domain 2"/>
    <property type="match status" value="1"/>
</dbReference>
<evidence type="ECO:0000256" key="5">
    <source>
        <dbReference type="ARBA" id="ARBA00013269"/>
    </source>
</evidence>
<evidence type="ECO:0000256" key="1">
    <source>
        <dbReference type="ARBA" id="ARBA00001946"/>
    </source>
</evidence>
<evidence type="ECO:0000256" key="12">
    <source>
        <dbReference type="ARBA" id="ARBA00047317"/>
    </source>
</evidence>
<dbReference type="InterPro" id="IPR001453">
    <property type="entry name" value="MoaB/Mog_dom"/>
</dbReference>
<dbReference type="FunFam" id="2.40.340.10:FF:000003">
    <property type="entry name" value="Molybdopterin molybdenumtransferase"/>
    <property type="match status" value="1"/>
</dbReference>
<dbReference type="FunFam" id="3.40.980.10:FF:000004">
    <property type="entry name" value="Molybdopterin molybdenumtransferase"/>
    <property type="match status" value="1"/>
</dbReference>
<dbReference type="STRING" id="395493.BegalDRAFT_0824"/>
<name>I3CDP2_9GAMM</name>
<evidence type="ECO:0000256" key="11">
    <source>
        <dbReference type="ARBA" id="ARBA00023150"/>
    </source>
</evidence>
<evidence type="ECO:0000256" key="8">
    <source>
        <dbReference type="ARBA" id="ARBA00022679"/>
    </source>
</evidence>
<dbReference type="GO" id="GO:0005829">
    <property type="term" value="C:cytosol"/>
    <property type="evidence" value="ECO:0007669"/>
    <property type="project" value="TreeGrafter"/>
</dbReference>
<dbReference type="Pfam" id="PF03454">
    <property type="entry name" value="MoeA_C"/>
    <property type="match status" value="1"/>
</dbReference>
<comment type="cofactor">
    <cofactor evidence="1 13">
        <name>Mg(2+)</name>
        <dbReference type="ChEBI" id="CHEBI:18420"/>
    </cofactor>
</comment>
<comment type="similarity">
    <text evidence="4 13">Belongs to the MoeA family.</text>
</comment>
<dbReference type="InterPro" id="IPR008284">
    <property type="entry name" value="MoCF_biosynth_CS"/>
</dbReference>
<dbReference type="InterPro" id="IPR036688">
    <property type="entry name" value="MoeA_C_domain_IV_sf"/>
</dbReference>
<dbReference type="GO" id="GO:0061599">
    <property type="term" value="F:molybdopterin molybdotransferase activity"/>
    <property type="evidence" value="ECO:0007669"/>
    <property type="project" value="UniProtKB-UniRule"/>
</dbReference>
<dbReference type="NCBIfam" id="TIGR00177">
    <property type="entry name" value="molyb_syn"/>
    <property type="match status" value="1"/>
</dbReference>
<dbReference type="SUPFAM" id="SSF53218">
    <property type="entry name" value="Molybdenum cofactor biosynthesis proteins"/>
    <property type="match status" value="1"/>
</dbReference>
<dbReference type="InterPro" id="IPR036425">
    <property type="entry name" value="MoaB/Mog-like_dom_sf"/>
</dbReference>
<keyword evidence="9 13" id="KW-0479">Metal-binding</keyword>
<dbReference type="Gene3D" id="2.40.340.10">
    <property type="entry name" value="MoeA, C-terminal, domain IV"/>
    <property type="match status" value="1"/>
</dbReference>
<dbReference type="InterPro" id="IPR005110">
    <property type="entry name" value="MoeA_linker/N"/>
</dbReference>
<dbReference type="PANTHER" id="PTHR10192">
    <property type="entry name" value="MOLYBDOPTERIN BIOSYNTHESIS PROTEIN"/>
    <property type="match status" value="1"/>
</dbReference>
<evidence type="ECO:0000256" key="2">
    <source>
        <dbReference type="ARBA" id="ARBA00002901"/>
    </source>
</evidence>
<dbReference type="InterPro" id="IPR038987">
    <property type="entry name" value="MoeA-like"/>
</dbReference>
<sequence length="422" mass="45468">MTIDNFTPAPSCMDALEPSMLSVAQALQQIKAQLAPITDSEKVPIRQALGRVLAETIVSSINIPAYTNSAMDGYAIHSADLPQTGSQTLNVVGTAMAGQPYTLKVERGQCVRIMTGAVMPTGTDTILIQERVQRDGELIHFLAGERAGQNVRHIGEDIRQGQTVLNIGKQILPSELGLLASLGIAEIAVKRYLRVAFFSTGDELRSIGESLELGQIYDSNRYTLYGMLQRLGVEILDMGVIKDDKEALTHAFTTAATIADVVITSGGVSVGEADFTKDILLNLGQIQFWKIAMKPGRPLAFGRIQNAAFFGLPGNPVAVMVTFYQFVQPALQYLMGMPEKTPITIKARSLVALKKKAGRAEFPRGLLSLDSNGEWTVTTTGQQGSGILSSMSVGNCFILLSVEQGNVNCGEWLTVQPFDGMA</sequence>
<dbReference type="Pfam" id="PF00994">
    <property type="entry name" value="MoCF_biosynth"/>
    <property type="match status" value="1"/>
</dbReference>
<proteinExistence type="inferred from homology"/>
<dbReference type="Pfam" id="PF03453">
    <property type="entry name" value="MoeA_N"/>
    <property type="match status" value="1"/>
</dbReference>
<dbReference type="HOGENOM" id="CLU_010186_7_0_6"/>
<dbReference type="CDD" id="cd00887">
    <property type="entry name" value="MoeA"/>
    <property type="match status" value="1"/>
</dbReference>
<dbReference type="Gene3D" id="2.170.190.11">
    <property type="entry name" value="Molybdopterin biosynthesis moea protein, domain 3"/>
    <property type="match status" value="1"/>
</dbReference>
<comment type="function">
    <text evidence="2 13">Catalyzes the insertion of molybdate into adenylated molybdopterin with the concomitant release of AMP.</text>
</comment>
<dbReference type="SUPFAM" id="SSF63867">
    <property type="entry name" value="MoeA C-terminal domain-like"/>
    <property type="match status" value="1"/>
</dbReference>
<dbReference type="EC" id="2.10.1.1" evidence="5 13"/>
<keyword evidence="7 13" id="KW-0500">Molybdenum</keyword>
<dbReference type="InterPro" id="IPR036135">
    <property type="entry name" value="MoeA_linker/N_sf"/>
</dbReference>
<dbReference type="UniPathway" id="UPA00344"/>
<feature type="domain" description="MoaB/Mog" evidence="14">
    <location>
        <begin position="196"/>
        <end position="333"/>
    </location>
</feature>
<dbReference type="AlphaFoldDB" id="I3CDP2"/>
<dbReference type="InterPro" id="IPR005111">
    <property type="entry name" value="MoeA_C_domain_IV"/>
</dbReference>
<dbReference type="eggNOG" id="COG0303">
    <property type="taxonomic scope" value="Bacteria"/>
</dbReference>
<evidence type="ECO:0000259" key="14">
    <source>
        <dbReference type="SMART" id="SM00852"/>
    </source>
</evidence>
<evidence type="ECO:0000256" key="3">
    <source>
        <dbReference type="ARBA" id="ARBA00005046"/>
    </source>
</evidence>
<dbReference type="Proteomes" id="UP000005744">
    <property type="component" value="Unassembled WGS sequence"/>
</dbReference>
<dbReference type="PROSITE" id="PS01079">
    <property type="entry name" value="MOCF_BIOSYNTHESIS_2"/>
    <property type="match status" value="1"/>
</dbReference>